<feature type="domain" description="UvrD-like helicase C-terminal" evidence="1">
    <location>
        <begin position="1041"/>
        <end position="1087"/>
    </location>
</feature>
<dbReference type="InterPro" id="IPR027417">
    <property type="entry name" value="P-loop_NTPase"/>
</dbReference>
<comment type="caution">
    <text evidence="2">The sequence shown here is derived from an EMBL/GenBank/DDBJ whole genome shotgun (WGS) entry which is preliminary data.</text>
</comment>
<organism evidence="2 3">
    <name type="scientific">Candidatus Neomicrothrix subdominans</name>
    <dbReference type="NCBI Taxonomy" id="2954438"/>
    <lineage>
        <taxon>Bacteria</taxon>
        <taxon>Bacillati</taxon>
        <taxon>Actinomycetota</taxon>
        <taxon>Acidimicrobiia</taxon>
        <taxon>Acidimicrobiales</taxon>
        <taxon>Microthrixaceae</taxon>
        <taxon>Candidatus Neomicrothrix</taxon>
    </lineage>
</organism>
<evidence type="ECO:0000313" key="3">
    <source>
        <dbReference type="Proteomes" id="UP000727993"/>
    </source>
</evidence>
<proteinExistence type="predicted"/>
<dbReference type="CDD" id="cd18809">
    <property type="entry name" value="SF1_C_RecD"/>
    <property type="match status" value="1"/>
</dbReference>
<reference evidence="2 3" key="1">
    <citation type="submission" date="2020-10" db="EMBL/GenBank/DDBJ databases">
        <title>Connecting structure to function with the recovery of over 1000 high-quality activated sludge metagenome-assembled genomes encoding full-length rRNA genes using long-read sequencing.</title>
        <authorList>
            <person name="Singleton C.M."/>
            <person name="Petriglieri F."/>
            <person name="Kristensen J.M."/>
            <person name="Kirkegaard R.H."/>
            <person name="Michaelsen T.Y."/>
            <person name="Andersen M.H."/>
            <person name="Karst S.M."/>
            <person name="Dueholm M.S."/>
            <person name="Nielsen P.H."/>
            <person name="Albertsen M."/>
        </authorList>
    </citation>
    <scope>NUCLEOTIDE SEQUENCE [LARGE SCALE GENOMIC DNA]</scope>
    <source>
        <strain evidence="2">Lyne_18-Q3-R50-59_MAXAC.006</strain>
    </source>
</reference>
<accession>A0A936NA74</accession>
<dbReference type="PANTHER" id="PTHR43788">
    <property type="entry name" value="DNA2/NAM7 HELICASE FAMILY MEMBER"/>
    <property type="match status" value="1"/>
</dbReference>
<dbReference type="EMBL" id="JADJZA010000001">
    <property type="protein sequence ID" value="MBK9295748.1"/>
    <property type="molecule type" value="Genomic_DNA"/>
</dbReference>
<dbReference type="Gene3D" id="3.40.50.300">
    <property type="entry name" value="P-loop containing nucleotide triphosphate hydrolases"/>
    <property type="match status" value="2"/>
</dbReference>
<dbReference type="Proteomes" id="UP000727993">
    <property type="component" value="Unassembled WGS sequence"/>
</dbReference>
<dbReference type="Gene3D" id="2.30.30.940">
    <property type="match status" value="1"/>
</dbReference>
<name>A0A936NA74_9ACTN</name>
<dbReference type="SUPFAM" id="SSF52540">
    <property type="entry name" value="P-loop containing nucleoside triphosphate hydrolases"/>
    <property type="match status" value="2"/>
</dbReference>
<sequence length="1254" mass="137899">MNLPLRHLSIRVPWHDAAWNGTVCNDPVNNGSCLRLGNIHERRNDEVEVKVSGRRIDELNQFEVPPCVAERATFMADFPITRTFQHPYSKSSSVHKHYRPTPIELPAFTAGAVPFKWMLRNEAVEIADSLDLVFHDDAEMAVRDLMQFGSSWVQDVNNQTRMLDAFFSAIEPQRSLAFFYAKEVPHTEQAGRVLVGVGWVTKYGPAIEYDYDLGEGHPTRSMIWERVVHHSIRPDVVDGGFLLPYHEAMERAAADPSYDPEDVVVFAPNEAFEQFSYGSEHVSHDHAIASLLAIIEGLQRAQDSLGNSYAAEIRWSQERLGELWKLRGAFPGLGSALSAFGVNHGHLLAFRVADGLSEEDDPWPAVQAALDDPSSVGEEWVGRVGPTMAKKLAELPSERRALLHLLARFDLSSAQATRFYVPEERHQAGIDLADAELVENPYLIYETDRVNRDATPVTVVDRGSFPAPAVTSAFPMAAPSAMTEGQDPRRVRALLVSALEDSANDGHTLLPQDQIIRTVRSMPVEPPCPVDGDSLAAVESDLSPTVQTAKMFDGRPGYQLDRLAAARTRIGTEVRKRATAKKRHQVQADWGAVLEDVLQSTSVPDEVETLARQEKAAALEEMAAARFSVVVGAAGTGKTTLLAALCTQPSIQGAGVTLLAPTGKARVQLERGLGGLTGIRARTIAQFLVPTGRYDPATARYCRSKEPPAVTGGTVVIDEASMLTEEQLDAVLDNVSQIERLILVGDPRQLPPIGAGRPFVDIVEFLKDGVISPFPKVGPSFAELTILRRQRPGADPEEYRHDLALAQWFGGEAPSALAEEAWGQVLSGSPSETLRFEQWDSSTDVFERLQELLVDEIDEISDVDDQTGFGASLGGVISGDYVYFNNSRPNSEGAGAKCENWQILSPIHATGAGVTELNRSIHRHFRADLIETAQAFVKYGRKVPKPMGPEGIVYGDKVMNNRNHRHKDVYPEEFAEGSPFTGPAEFVANGEIGMVVGQFKRRGQKFKVTRLKVEFSTQLGAEYGYGARYLPKDGGDPILELAYAITVHKSQGSEFGTTFLIVPNPCRLLSRELLYTALTRQTKRVVVLHQGPLNDLLSYSSVDHSVTAQRYTNLFRDPQPQDVGGGRFLEANLIHRTSNGTLVRSKSEVIVANALSADGVEFAYEKQFRGHDDTIRLPDFTIEDAATGETYIWEHLGLLSNPEYAQAWERKRAWYASSGVKEGGGDVATLLVTTDDERGGIDSSDVQTKVQEIG</sequence>
<evidence type="ECO:0000259" key="1">
    <source>
        <dbReference type="Pfam" id="PF13538"/>
    </source>
</evidence>
<protein>
    <submittedName>
        <fullName evidence="2">AAA family ATPase</fullName>
    </submittedName>
</protein>
<dbReference type="InterPro" id="IPR050534">
    <property type="entry name" value="Coronavir_polyprotein_1ab"/>
</dbReference>
<gene>
    <name evidence="2" type="ORF">IPN02_02490</name>
</gene>
<evidence type="ECO:0000313" key="2">
    <source>
        <dbReference type="EMBL" id="MBK9295748.1"/>
    </source>
</evidence>
<dbReference type="Pfam" id="PF13538">
    <property type="entry name" value="UvrD_C_2"/>
    <property type="match status" value="1"/>
</dbReference>
<dbReference type="Pfam" id="PF13604">
    <property type="entry name" value="AAA_30"/>
    <property type="match status" value="1"/>
</dbReference>
<dbReference type="CDD" id="cd17933">
    <property type="entry name" value="DEXSc_RecD-like"/>
    <property type="match status" value="1"/>
</dbReference>
<dbReference type="InterPro" id="IPR027785">
    <property type="entry name" value="UvrD-like_helicase_C"/>
</dbReference>
<dbReference type="AlphaFoldDB" id="A0A936NA74"/>